<dbReference type="SMART" id="SM00184">
    <property type="entry name" value="RING"/>
    <property type="match status" value="1"/>
</dbReference>
<dbReference type="GO" id="GO:0008270">
    <property type="term" value="F:zinc ion binding"/>
    <property type="evidence" value="ECO:0007669"/>
    <property type="project" value="UniProtKB-KW"/>
</dbReference>
<name>A0A9P7XQV0_9FUNG</name>
<dbReference type="Gene3D" id="3.30.40.10">
    <property type="entry name" value="Zinc/RING finger domain, C3HC4 (zinc finger)"/>
    <property type="match status" value="1"/>
</dbReference>
<feature type="region of interest" description="Disordered" evidence="12">
    <location>
        <begin position="32"/>
        <end position="57"/>
    </location>
</feature>
<dbReference type="InterPro" id="IPR018957">
    <property type="entry name" value="Znf_C3HC4_RING-type"/>
</dbReference>
<keyword evidence="7 11" id="KW-0863">Zinc-finger</keyword>
<dbReference type="GO" id="GO:0061630">
    <property type="term" value="F:ubiquitin protein ligase activity"/>
    <property type="evidence" value="ECO:0007669"/>
    <property type="project" value="UniProtKB-EC"/>
</dbReference>
<evidence type="ECO:0000256" key="3">
    <source>
        <dbReference type="ARBA" id="ARBA00004906"/>
    </source>
</evidence>
<comment type="subcellular location">
    <subcellularLocation>
        <location evidence="2">Endomembrane system</location>
    </subcellularLocation>
</comment>
<reference evidence="15" key="1">
    <citation type="submission" date="2021-06" db="EMBL/GenBank/DDBJ databases">
        <title>Genome Sequence of Mortierella hyaline Strain SCG-10, a Cold-Adapted, Nitrate-Reducing Fungus Isolated from Soil in Minnesota, USA.</title>
        <authorList>
            <person name="Aldossari N."/>
        </authorList>
    </citation>
    <scope>NUCLEOTIDE SEQUENCE</scope>
    <source>
        <strain evidence="15">SCG-10</strain>
    </source>
</reference>
<feature type="domain" description="RING-type" evidence="14">
    <location>
        <begin position="87"/>
        <end position="128"/>
    </location>
</feature>
<dbReference type="Pfam" id="PF00097">
    <property type="entry name" value="zf-C3HC4"/>
    <property type="match status" value="1"/>
</dbReference>
<evidence type="ECO:0000256" key="12">
    <source>
        <dbReference type="SAM" id="MobiDB-lite"/>
    </source>
</evidence>
<feature type="transmembrane region" description="Helical" evidence="13">
    <location>
        <begin position="220"/>
        <end position="238"/>
    </location>
</feature>
<dbReference type="EMBL" id="JAHRHY010000015">
    <property type="protein sequence ID" value="KAG9064021.1"/>
    <property type="molecule type" value="Genomic_DNA"/>
</dbReference>
<evidence type="ECO:0000256" key="4">
    <source>
        <dbReference type="ARBA" id="ARBA00012483"/>
    </source>
</evidence>
<evidence type="ECO:0000256" key="1">
    <source>
        <dbReference type="ARBA" id="ARBA00000900"/>
    </source>
</evidence>
<sequence length="239" mass="25164">MPNQGQEETVALESIRATSTVSTVSTVTAATTPTSTTALPSTIPAESETASPAPTPTTITKPIDAGLAAPAVAGLGLDSESNGEFSCNICFDTSMSPVLTLCGHLFCWACLHQWLEAQHQNPTCPVCKAGCAQDKVIPIYGRGKEQLDPRSTTPKRPAGQRPEPLRNPNQTGFALGTGQVTFTGTMLPPFMFTPFGIQYGATYSGTIGGNGAVQTPMQAYVSRMFFMLGTLILVGILLY</sequence>
<evidence type="ECO:0000313" key="15">
    <source>
        <dbReference type="EMBL" id="KAG9064021.1"/>
    </source>
</evidence>
<evidence type="ECO:0000256" key="9">
    <source>
        <dbReference type="ARBA" id="ARBA00022833"/>
    </source>
</evidence>
<dbReference type="PROSITE" id="PS50089">
    <property type="entry name" value="ZF_RING_2"/>
    <property type="match status" value="1"/>
</dbReference>
<evidence type="ECO:0000313" key="16">
    <source>
        <dbReference type="Proteomes" id="UP000707451"/>
    </source>
</evidence>
<keyword evidence="6" id="KW-0479">Metal-binding</keyword>
<proteinExistence type="predicted"/>
<comment type="catalytic activity">
    <reaction evidence="1">
        <text>S-ubiquitinyl-[E2 ubiquitin-conjugating enzyme]-L-cysteine + [acceptor protein]-L-lysine = [E2 ubiquitin-conjugating enzyme]-L-cysteine + N(6)-ubiquitinyl-[acceptor protein]-L-lysine.</text>
        <dbReference type="EC" id="2.3.2.27"/>
    </reaction>
</comment>
<gene>
    <name evidence="15" type="ORF">KI688_004135</name>
</gene>
<protein>
    <recommendedName>
        <fullName evidence="4">RING-type E3 ubiquitin transferase</fullName>
        <ecNumber evidence="4">2.3.2.27</ecNumber>
    </recommendedName>
</protein>
<evidence type="ECO:0000256" key="5">
    <source>
        <dbReference type="ARBA" id="ARBA00022679"/>
    </source>
</evidence>
<dbReference type="Proteomes" id="UP000707451">
    <property type="component" value="Unassembled WGS sequence"/>
</dbReference>
<evidence type="ECO:0000256" key="11">
    <source>
        <dbReference type="PROSITE-ProRule" id="PRU00175"/>
    </source>
</evidence>
<dbReference type="InterPro" id="IPR013083">
    <property type="entry name" value="Znf_RING/FYVE/PHD"/>
</dbReference>
<accession>A0A9P7XQV0</accession>
<keyword evidence="8" id="KW-0833">Ubl conjugation pathway</keyword>
<dbReference type="PANTHER" id="PTHR12313">
    <property type="entry name" value="E3 UBIQUITIN-PROTEIN LIGASE RNF5-RELATED"/>
    <property type="match status" value="1"/>
</dbReference>
<comment type="pathway">
    <text evidence="3">Protein modification; protein ubiquitination.</text>
</comment>
<dbReference type="InterPro" id="IPR045103">
    <property type="entry name" value="RNF5/RNF185-like"/>
</dbReference>
<keyword evidence="13" id="KW-1133">Transmembrane helix</keyword>
<dbReference type="EC" id="2.3.2.27" evidence="4"/>
<dbReference type="InterPro" id="IPR001841">
    <property type="entry name" value="Znf_RING"/>
</dbReference>
<dbReference type="AlphaFoldDB" id="A0A9P7XQV0"/>
<evidence type="ECO:0000256" key="10">
    <source>
        <dbReference type="ARBA" id="ARBA00023136"/>
    </source>
</evidence>
<keyword evidence="9" id="KW-0862">Zinc</keyword>
<evidence type="ECO:0000256" key="2">
    <source>
        <dbReference type="ARBA" id="ARBA00004308"/>
    </source>
</evidence>
<evidence type="ECO:0000259" key="14">
    <source>
        <dbReference type="PROSITE" id="PS50089"/>
    </source>
</evidence>
<dbReference type="InterPro" id="IPR017907">
    <property type="entry name" value="Znf_RING_CS"/>
</dbReference>
<organism evidence="15 16">
    <name type="scientific">Linnemannia hyalina</name>
    <dbReference type="NCBI Taxonomy" id="64524"/>
    <lineage>
        <taxon>Eukaryota</taxon>
        <taxon>Fungi</taxon>
        <taxon>Fungi incertae sedis</taxon>
        <taxon>Mucoromycota</taxon>
        <taxon>Mortierellomycotina</taxon>
        <taxon>Mortierellomycetes</taxon>
        <taxon>Mortierellales</taxon>
        <taxon>Mortierellaceae</taxon>
        <taxon>Linnemannia</taxon>
    </lineage>
</organism>
<dbReference type="OrthoDB" id="6270329at2759"/>
<dbReference type="PROSITE" id="PS00518">
    <property type="entry name" value="ZF_RING_1"/>
    <property type="match status" value="1"/>
</dbReference>
<evidence type="ECO:0000256" key="8">
    <source>
        <dbReference type="ARBA" id="ARBA00022786"/>
    </source>
</evidence>
<dbReference type="GO" id="GO:0006511">
    <property type="term" value="P:ubiquitin-dependent protein catabolic process"/>
    <property type="evidence" value="ECO:0007669"/>
    <property type="project" value="InterPro"/>
</dbReference>
<keyword evidence="13" id="KW-0812">Transmembrane</keyword>
<keyword evidence="16" id="KW-1185">Reference proteome</keyword>
<evidence type="ECO:0000256" key="7">
    <source>
        <dbReference type="ARBA" id="ARBA00022771"/>
    </source>
</evidence>
<evidence type="ECO:0000256" key="13">
    <source>
        <dbReference type="SAM" id="Phobius"/>
    </source>
</evidence>
<comment type="caution">
    <text evidence="15">The sequence shown here is derived from an EMBL/GenBank/DDBJ whole genome shotgun (WGS) entry which is preliminary data.</text>
</comment>
<feature type="region of interest" description="Disordered" evidence="12">
    <location>
        <begin position="142"/>
        <end position="172"/>
    </location>
</feature>
<dbReference type="GO" id="GO:0005783">
    <property type="term" value="C:endoplasmic reticulum"/>
    <property type="evidence" value="ECO:0007669"/>
    <property type="project" value="InterPro"/>
</dbReference>
<evidence type="ECO:0000256" key="6">
    <source>
        <dbReference type="ARBA" id="ARBA00022723"/>
    </source>
</evidence>
<dbReference type="SUPFAM" id="SSF57850">
    <property type="entry name" value="RING/U-box"/>
    <property type="match status" value="1"/>
</dbReference>
<keyword evidence="10 13" id="KW-0472">Membrane</keyword>
<keyword evidence="5" id="KW-0808">Transferase</keyword>